<dbReference type="InterPro" id="IPR011330">
    <property type="entry name" value="Glyco_hydro/deAcase_b/a-brl"/>
</dbReference>
<evidence type="ECO:0000313" key="1">
    <source>
        <dbReference type="EMBL" id="PJF32112.1"/>
    </source>
</evidence>
<dbReference type="Pfam" id="PF10096">
    <property type="entry name" value="DUF2334"/>
    <property type="match status" value="1"/>
</dbReference>
<dbReference type="Proteomes" id="UP000228921">
    <property type="component" value="Unassembled WGS sequence"/>
</dbReference>
<protein>
    <recommendedName>
        <fullName evidence="3">DUF2334 domain-containing protein</fullName>
    </recommendedName>
</protein>
<organism evidence="1 2">
    <name type="scientific">Candidatus Thermofonsia Clade 1 bacterium</name>
    <dbReference type="NCBI Taxonomy" id="2364210"/>
    <lineage>
        <taxon>Bacteria</taxon>
        <taxon>Bacillati</taxon>
        <taxon>Chloroflexota</taxon>
        <taxon>Candidatus Thermofontia</taxon>
        <taxon>Candidatus Thermofonsia Clade 1</taxon>
    </lineage>
</organism>
<dbReference type="EMBL" id="PGTK01000001">
    <property type="protein sequence ID" value="PJF32112.1"/>
    <property type="molecule type" value="Genomic_DNA"/>
</dbReference>
<dbReference type="SUPFAM" id="SSF88713">
    <property type="entry name" value="Glycoside hydrolase/deacetylase"/>
    <property type="match status" value="1"/>
</dbReference>
<comment type="caution">
    <text evidence="1">The sequence shown here is derived from an EMBL/GenBank/DDBJ whole genome shotgun (WGS) entry which is preliminary data.</text>
</comment>
<sequence>MRPLIIRDDDTSYFTPFEKLEAIYGALWAQNLPVCLAVIPSLRCDVRVLHREGAPYDPSIPPDYRGNPDTHLITENRSLCAFLNSKIRQGLVEICLHGYTHAYHEFASRDSDLLAAKVRDGLTLLREAFPAANVRTFIAPYDVMSPEAIRVVLDAGLSLCTASANLRRSAEVPHLPPYAATRLSEGTRLFTCDEYLFHHRDRAENCLANACARLQSADFFILSNHYWSFFHDWRSASTRSDLLKAWHTFAAEAVRQRHVTTFQSAPL</sequence>
<evidence type="ECO:0008006" key="3">
    <source>
        <dbReference type="Google" id="ProtNLM"/>
    </source>
</evidence>
<accession>A0A2M8P3J5</accession>
<gene>
    <name evidence="1" type="ORF">CUN51_00340</name>
</gene>
<dbReference type="GO" id="GO:0005975">
    <property type="term" value="P:carbohydrate metabolic process"/>
    <property type="evidence" value="ECO:0007669"/>
    <property type="project" value="InterPro"/>
</dbReference>
<reference evidence="1 2" key="1">
    <citation type="submission" date="2017-11" db="EMBL/GenBank/DDBJ databases">
        <title>Evolution of Phototrophy in the Chloroflexi Phylum Driven by Horizontal Gene Transfer.</title>
        <authorList>
            <person name="Ward L.M."/>
            <person name="Hemp J."/>
            <person name="Shih P.M."/>
            <person name="Mcglynn S.E."/>
            <person name="Fischer W."/>
        </authorList>
    </citation>
    <scope>NUCLEOTIDE SEQUENCE [LARGE SCALE GENOMIC DNA]</scope>
    <source>
        <strain evidence="1">CP2_2F</strain>
    </source>
</reference>
<dbReference type="InterPro" id="IPR018763">
    <property type="entry name" value="DUF2334"/>
</dbReference>
<evidence type="ECO:0000313" key="2">
    <source>
        <dbReference type="Proteomes" id="UP000228921"/>
    </source>
</evidence>
<name>A0A2M8P3J5_9CHLR</name>
<dbReference type="AlphaFoldDB" id="A0A2M8P3J5"/>
<dbReference type="Gene3D" id="3.20.20.370">
    <property type="entry name" value="Glycoside hydrolase/deacetylase"/>
    <property type="match status" value="1"/>
</dbReference>
<proteinExistence type="predicted"/>